<evidence type="ECO:0000313" key="10">
    <source>
        <dbReference type="Proteomes" id="UP000717585"/>
    </source>
</evidence>
<dbReference type="Pfam" id="PF01554">
    <property type="entry name" value="MatE"/>
    <property type="match status" value="2"/>
</dbReference>
<evidence type="ECO:0000256" key="8">
    <source>
        <dbReference type="SAM" id="Phobius"/>
    </source>
</evidence>
<keyword evidence="4 8" id="KW-0812">Transmembrane</keyword>
<evidence type="ECO:0000256" key="4">
    <source>
        <dbReference type="ARBA" id="ARBA00022692"/>
    </source>
</evidence>
<evidence type="ECO:0000256" key="1">
    <source>
        <dbReference type="ARBA" id="ARBA00004651"/>
    </source>
</evidence>
<dbReference type="AlphaFoldDB" id="A0A8J6B9T1"/>
<dbReference type="GO" id="GO:0015297">
    <property type="term" value="F:antiporter activity"/>
    <property type="evidence" value="ECO:0007669"/>
    <property type="project" value="InterPro"/>
</dbReference>
<keyword evidence="10" id="KW-1185">Reference proteome</keyword>
<dbReference type="Proteomes" id="UP000717585">
    <property type="component" value="Unassembled WGS sequence"/>
</dbReference>
<feature type="transmembrane region" description="Helical" evidence="8">
    <location>
        <begin position="181"/>
        <end position="204"/>
    </location>
</feature>
<dbReference type="EMBL" id="JAHDYR010000007">
    <property type="protein sequence ID" value="KAG9396209.1"/>
    <property type="molecule type" value="Genomic_DNA"/>
</dbReference>
<dbReference type="PANTHER" id="PTHR43823">
    <property type="entry name" value="SPORULATION PROTEIN YKVU"/>
    <property type="match status" value="1"/>
</dbReference>
<dbReference type="InterPro" id="IPR051327">
    <property type="entry name" value="MATE_MepA_subfamily"/>
</dbReference>
<feature type="compositionally biased region" description="Polar residues" evidence="7">
    <location>
        <begin position="1"/>
        <end position="14"/>
    </location>
</feature>
<evidence type="ECO:0000256" key="6">
    <source>
        <dbReference type="ARBA" id="ARBA00023136"/>
    </source>
</evidence>
<dbReference type="PANTHER" id="PTHR43823:SF3">
    <property type="entry name" value="MULTIDRUG EXPORT PROTEIN MEPA"/>
    <property type="match status" value="1"/>
</dbReference>
<dbReference type="GO" id="GO:0042910">
    <property type="term" value="F:xenobiotic transmembrane transporter activity"/>
    <property type="evidence" value="ECO:0007669"/>
    <property type="project" value="InterPro"/>
</dbReference>
<dbReference type="InterPro" id="IPR002528">
    <property type="entry name" value="MATE_fam"/>
</dbReference>
<feature type="transmembrane region" description="Helical" evidence="8">
    <location>
        <begin position="366"/>
        <end position="393"/>
    </location>
</feature>
<organism evidence="9 10">
    <name type="scientific">Carpediemonas membranifera</name>
    <dbReference type="NCBI Taxonomy" id="201153"/>
    <lineage>
        <taxon>Eukaryota</taxon>
        <taxon>Metamonada</taxon>
        <taxon>Carpediemonas-like organisms</taxon>
        <taxon>Carpediemonas</taxon>
    </lineage>
</organism>
<keyword evidence="3" id="KW-1003">Cell membrane</keyword>
<evidence type="ECO:0000256" key="3">
    <source>
        <dbReference type="ARBA" id="ARBA00022475"/>
    </source>
</evidence>
<accession>A0A8J6B9T1</accession>
<gene>
    <name evidence="9" type="ORF">J8273_2561</name>
</gene>
<evidence type="ECO:0000256" key="2">
    <source>
        <dbReference type="ARBA" id="ARBA00010199"/>
    </source>
</evidence>
<comment type="similarity">
    <text evidence="2">Belongs to the multi antimicrobial extrusion (MATE) (TC 2.A.66.1) family.</text>
</comment>
<protein>
    <submittedName>
        <fullName evidence="9">Multi antimicrobial extrusion protein</fullName>
    </submittedName>
</protein>
<comment type="subcellular location">
    <subcellularLocation>
        <location evidence="1">Cell membrane</location>
        <topology evidence="1">Multi-pass membrane protein</topology>
    </subcellularLocation>
</comment>
<reference evidence="9" key="1">
    <citation type="submission" date="2021-05" db="EMBL/GenBank/DDBJ databases">
        <title>A free-living protist that lacks canonical eukaryotic 1 DNA replication and segregation systems.</title>
        <authorList>
            <person name="Salas-Leiva D.E."/>
            <person name="Tromer E.C."/>
            <person name="Curtis B.A."/>
            <person name="Jerlstrom-Hultqvist J."/>
            <person name="Kolisko M."/>
            <person name="Yi Z."/>
            <person name="Salas-Leiva J.S."/>
            <person name="Gallot-Lavallee L."/>
            <person name="Kops G.J.P.L."/>
            <person name="Archibald J.M."/>
            <person name="Simpson A.G.B."/>
            <person name="Roger A.J."/>
        </authorList>
    </citation>
    <scope>NUCLEOTIDE SEQUENCE</scope>
    <source>
        <strain evidence="9">BICM</strain>
    </source>
</reference>
<feature type="transmembrane region" description="Helical" evidence="8">
    <location>
        <begin position="252"/>
        <end position="273"/>
    </location>
</feature>
<feature type="transmembrane region" description="Helical" evidence="8">
    <location>
        <begin position="224"/>
        <end position="245"/>
    </location>
</feature>
<name>A0A8J6B9T1_9EUKA</name>
<feature type="transmembrane region" description="Helical" evidence="8">
    <location>
        <begin position="323"/>
        <end position="346"/>
    </location>
</feature>
<evidence type="ECO:0000313" key="9">
    <source>
        <dbReference type="EMBL" id="KAG9396209.1"/>
    </source>
</evidence>
<feature type="transmembrane region" description="Helical" evidence="8">
    <location>
        <begin position="447"/>
        <end position="467"/>
    </location>
</feature>
<comment type="caution">
    <text evidence="9">The sequence shown here is derived from an EMBL/GenBank/DDBJ whole genome shotgun (WGS) entry which is preliminary data.</text>
</comment>
<feature type="transmembrane region" description="Helical" evidence="8">
    <location>
        <begin position="279"/>
        <end position="302"/>
    </location>
</feature>
<evidence type="ECO:0000256" key="5">
    <source>
        <dbReference type="ARBA" id="ARBA00022989"/>
    </source>
</evidence>
<proteinExistence type="inferred from homology"/>
<dbReference type="OrthoDB" id="2126698at2759"/>
<feature type="transmembrane region" description="Helical" evidence="8">
    <location>
        <begin position="405"/>
        <end position="427"/>
    </location>
</feature>
<evidence type="ECO:0000256" key="7">
    <source>
        <dbReference type="SAM" id="MobiDB-lite"/>
    </source>
</evidence>
<feature type="region of interest" description="Disordered" evidence="7">
    <location>
        <begin position="1"/>
        <end position="44"/>
    </location>
</feature>
<keyword evidence="6 8" id="KW-0472">Membrane</keyword>
<feature type="transmembrane region" description="Helical" evidence="8">
    <location>
        <begin position="521"/>
        <end position="539"/>
    </location>
</feature>
<dbReference type="GO" id="GO:0005886">
    <property type="term" value="C:plasma membrane"/>
    <property type="evidence" value="ECO:0007669"/>
    <property type="project" value="UniProtKB-SubCell"/>
</dbReference>
<dbReference type="NCBIfam" id="TIGR00797">
    <property type="entry name" value="matE"/>
    <property type="match status" value="1"/>
</dbReference>
<keyword evidence="5 8" id="KW-1133">Transmembrane helix</keyword>
<feature type="transmembrane region" description="Helical" evidence="8">
    <location>
        <begin position="479"/>
        <end position="501"/>
    </location>
</feature>
<sequence length="587" mass="62446">MSDSEGSAVSVNSAHSEHDESVTDVVEYPVMDDGAISSDSTGETSDILTEATVSVAEGEADDRIDDLVEEVIEVAAVLEAEGAKPNEANLNEWMAHRPIPLLLAQFGIPSGVGMFIQMIYAVCDMIIVGQTGGGSAAISGIGLFYPIEAIQAGVGIGLGSYTSSAISQALGAKDLKKAQRVIGNVILLSLAIGIAFPLALFFIMPQFLEFTGGNDETMKHALPYSRILLPMTFFQTLIMIGNDILRGDGKPLWAMVATISSALINVSVDLILIPGFGLGTTGCAIATVCGTVIPSCCIIIFYTFRRGPGLKFSKEGFIPDPKVLVAIATVGSALLVQQVGVSITTFTSNAIFKQILPEDRVTDYIAAFQAAIRTMMLCMVPLMGIGIGGLPIYGFSLGRRLWRRLAHTYLLAIGLGILVATVAWAALMAFPRVYMLVYTTDQDTVDAAVVTVRRVFAGFFTLGFIMPTQTMFLVMFPPFGLLCTLSRSLLIVLPVLLVLGLVTRDVHYMLCAQPVADLTTAVIAFVLLLIVVTKLVSLARKDHAEKIKAGCETTFDSPLASGPLSLNASVNVSIQSSQADLEVVANE</sequence>